<protein>
    <recommendedName>
        <fullName evidence="4">PsbP protein</fullName>
    </recommendedName>
</protein>
<keyword evidence="3" id="KW-1185">Reference proteome</keyword>
<reference evidence="2 3" key="1">
    <citation type="submission" date="2020-08" db="EMBL/GenBank/DDBJ databases">
        <title>Winogradskyella ouciana sp. nov., isolated from the hadal seawater of the Mariana Trench.</title>
        <authorList>
            <person name="He X."/>
        </authorList>
    </citation>
    <scope>NUCLEOTIDE SEQUENCE [LARGE SCALE GENOMIC DNA]</scope>
    <source>
        <strain evidence="2 3">KCTC 22026</strain>
    </source>
</reference>
<comment type="caution">
    <text evidence="2">The sequence shown here is derived from an EMBL/GenBank/DDBJ whole genome shotgun (WGS) entry which is preliminary data.</text>
</comment>
<evidence type="ECO:0008006" key="4">
    <source>
        <dbReference type="Google" id="ProtNLM"/>
    </source>
</evidence>
<evidence type="ECO:0000313" key="2">
    <source>
        <dbReference type="EMBL" id="MBC3845096.1"/>
    </source>
</evidence>
<evidence type="ECO:0000313" key="3">
    <source>
        <dbReference type="Proteomes" id="UP000607435"/>
    </source>
</evidence>
<proteinExistence type="predicted"/>
<dbReference type="RefSeq" id="WP_186844225.1">
    <property type="nucleotide sequence ID" value="NZ_JACOME010000001.1"/>
</dbReference>
<accession>A0ABR6XXA0</accession>
<dbReference type="Gene3D" id="3.40.1000.10">
    <property type="entry name" value="Mog1/PsbP, alpha/beta/alpha sandwich"/>
    <property type="match status" value="1"/>
</dbReference>
<dbReference type="Pfam" id="PF18933">
    <property type="entry name" value="PsbP_2"/>
    <property type="match status" value="1"/>
</dbReference>
<feature type="chain" id="PRO_5046855064" description="PsbP protein" evidence="1">
    <location>
        <begin position="20"/>
        <end position="175"/>
    </location>
</feature>
<keyword evidence="1" id="KW-0732">Signal</keyword>
<dbReference type="EMBL" id="JACOME010000001">
    <property type="protein sequence ID" value="MBC3845096.1"/>
    <property type="molecule type" value="Genomic_DNA"/>
</dbReference>
<feature type="signal peptide" evidence="1">
    <location>
        <begin position="1"/>
        <end position="19"/>
    </location>
</feature>
<sequence>MKIKITTLLLFFVSTFLFAQEDWKTFAKDNFSIQYPATWEYSDQKPQPNIQFVLMSEEASQNEDMFRENINLNTEDLNGQDVSLKDYAKAGLDQVFAQIPSAKMITNNDIKLGGENAKEIIWSANLGNGILLKFKQVFLLKDGTAYVLTFTATETDYDKYIVDGEKILYSFKFTN</sequence>
<evidence type="ECO:0000256" key="1">
    <source>
        <dbReference type="SAM" id="SignalP"/>
    </source>
</evidence>
<name>A0ABR6XXA0_9FLAO</name>
<dbReference type="Proteomes" id="UP000607435">
    <property type="component" value="Unassembled WGS sequence"/>
</dbReference>
<organism evidence="2 3">
    <name type="scientific">Winogradskyella echinorum</name>
    <dbReference type="NCBI Taxonomy" id="538189"/>
    <lineage>
        <taxon>Bacteria</taxon>
        <taxon>Pseudomonadati</taxon>
        <taxon>Bacteroidota</taxon>
        <taxon>Flavobacteriia</taxon>
        <taxon>Flavobacteriales</taxon>
        <taxon>Flavobacteriaceae</taxon>
        <taxon>Winogradskyella</taxon>
    </lineage>
</organism>
<gene>
    <name evidence="2" type="ORF">H6H04_01780</name>
</gene>